<dbReference type="PROSITE" id="PS00138">
    <property type="entry name" value="SUBTILASE_SER"/>
    <property type="match status" value="1"/>
</dbReference>
<evidence type="ECO:0000259" key="8">
    <source>
        <dbReference type="Pfam" id="PF00082"/>
    </source>
</evidence>
<dbReference type="PROSITE" id="PS51892">
    <property type="entry name" value="SUBTILASE"/>
    <property type="match status" value="1"/>
</dbReference>
<accession>A0A9D7SRR9</accession>
<evidence type="ECO:0000256" key="1">
    <source>
        <dbReference type="ARBA" id="ARBA00011073"/>
    </source>
</evidence>
<evidence type="ECO:0000256" key="3">
    <source>
        <dbReference type="ARBA" id="ARBA00022801"/>
    </source>
</evidence>
<sequence>MKNVVSFIFFLLVGHSLFAQHAIMPASTHAAIEVIQRDLSHNRSKPSQQVVDFYPIYKTADHYDIAVLCKINSSFNKTQAVKDGFDIGAVIGSIASMRMPLHFLQEGFAYPGIDYIEVAEKIAPELDGAIKDIRADLVHKGVDLPQPYTGKNVIIGIVDWGFDYTHPMFYDTTLDHTRIMAAWDQVKVIGTPPAGFSHGAVYTDADQLAAAQHDTLSPLTDYHATHVAGIAGGSGAGTKYRGVGFESDFLFSQMRNDVSSSLDAYQWMYNISQSTGKRLVVNNSWGNYRLFPLDGTSLMSQAIDAFSALGVVFVFSGGNNGNINFHLKKSFVNDSVRTRIGGFDYTNDHDLWGQSIAMWGEAGNSFSAQLRILNDQNQLIGQSDLINTSTASAYIDTFMVIGPDTIFYHVTTDAAHPLNGRPQMTLDIQSKNAALKKILYAEASTGTVHFWNTRLTTYGIGNWGYGFTAPTTGYVNGDKNYGIGHPGVTNSVITAAAHETNFLLTSFSSYGPRIDEVIKPDISAPGLNIISSFNSFSKENVTPVTSITFNGKTYEFIKLSGTSMSAPMVTGSVALILEANPTLSAAEIKQIIINSAFTDGLTGAIGPEGNNRWGHGKLDVYKAIQLITGSTAIGNISESKKYLFPNPAHDEVYVTSELDGNETYRLNRLDGALISSGHFDGALSVAQIPDGIYILSIENSNSFHAFKLVINK</sequence>
<dbReference type="Gene3D" id="3.40.50.200">
    <property type="entry name" value="Peptidase S8/S53 domain"/>
    <property type="match status" value="2"/>
</dbReference>
<evidence type="ECO:0000256" key="5">
    <source>
        <dbReference type="PIRSR" id="PIRSR615500-1"/>
    </source>
</evidence>
<keyword evidence="3 6" id="KW-0378">Hydrolase</keyword>
<dbReference type="GO" id="GO:0004252">
    <property type="term" value="F:serine-type endopeptidase activity"/>
    <property type="evidence" value="ECO:0007669"/>
    <property type="project" value="UniProtKB-UniRule"/>
</dbReference>
<dbReference type="Proteomes" id="UP000808337">
    <property type="component" value="Unassembled WGS sequence"/>
</dbReference>
<dbReference type="InterPro" id="IPR015500">
    <property type="entry name" value="Peptidase_S8_subtilisin-rel"/>
</dbReference>
<dbReference type="InterPro" id="IPR036852">
    <property type="entry name" value="Peptidase_S8/S53_dom_sf"/>
</dbReference>
<evidence type="ECO:0000256" key="6">
    <source>
        <dbReference type="PROSITE-ProRule" id="PRU01240"/>
    </source>
</evidence>
<evidence type="ECO:0000313" key="9">
    <source>
        <dbReference type="EMBL" id="MBK9981091.1"/>
    </source>
</evidence>
<feature type="active site" description="Charge relay system" evidence="5 6">
    <location>
        <position position="159"/>
    </location>
</feature>
<evidence type="ECO:0000256" key="4">
    <source>
        <dbReference type="ARBA" id="ARBA00022825"/>
    </source>
</evidence>
<name>A0A9D7SRR9_9BACT</name>
<dbReference type="PRINTS" id="PR00723">
    <property type="entry name" value="SUBTILISIN"/>
</dbReference>
<feature type="active site" description="Charge relay system" evidence="5 6">
    <location>
        <position position="223"/>
    </location>
</feature>
<reference evidence="9 10" key="1">
    <citation type="submission" date="2020-10" db="EMBL/GenBank/DDBJ databases">
        <title>Connecting structure to function with the recovery of over 1000 high-quality activated sludge metagenome-assembled genomes encoding full-length rRNA genes using long-read sequencing.</title>
        <authorList>
            <person name="Singleton C.M."/>
            <person name="Petriglieri F."/>
            <person name="Kristensen J.M."/>
            <person name="Kirkegaard R.H."/>
            <person name="Michaelsen T.Y."/>
            <person name="Andersen M.H."/>
            <person name="Karst S.M."/>
            <person name="Dueholm M.S."/>
            <person name="Nielsen P.H."/>
            <person name="Albertsen M."/>
        </authorList>
    </citation>
    <scope>NUCLEOTIDE SEQUENCE [LARGE SCALE GENOMIC DNA]</scope>
    <source>
        <strain evidence="9">Ribe_18-Q3-R11-54_MAXAC.273</strain>
    </source>
</reference>
<dbReference type="SUPFAM" id="SSF52743">
    <property type="entry name" value="Subtilisin-like"/>
    <property type="match status" value="1"/>
</dbReference>
<feature type="active site" description="Charge relay system" evidence="5 6">
    <location>
        <position position="563"/>
    </location>
</feature>
<evidence type="ECO:0000256" key="7">
    <source>
        <dbReference type="SAM" id="SignalP"/>
    </source>
</evidence>
<dbReference type="EMBL" id="JADKGY010000001">
    <property type="protein sequence ID" value="MBK9981091.1"/>
    <property type="molecule type" value="Genomic_DNA"/>
</dbReference>
<dbReference type="AlphaFoldDB" id="A0A9D7SRR9"/>
<keyword evidence="4 6" id="KW-0720">Serine protease</keyword>
<keyword evidence="7" id="KW-0732">Signal</keyword>
<proteinExistence type="inferred from homology"/>
<dbReference type="InterPro" id="IPR050131">
    <property type="entry name" value="Peptidase_S8_subtilisin-like"/>
</dbReference>
<dbReference type="GO" id="GO:0006508">
    <property type="term" value="P:proteolysis"/>
    <property type="evidence" value="ECO:0007669"/>
    <property type="project" value="UniProtKB-KW"/>
</dbReference>
<dbReference type="PANTHER" id="PTHR43806">
    <property type="entry name" value="PEPTIDASE S8"/>
    <property type="match status" value="1"/>
</dbReference>
<feature type="domain" description="Peptidase S8/S53" evidence="8">
    <location>
        <begin position="150"/>
        <end position="321"/>
    </location>
</feature>
<evidence type="ECO:0000256" key="2">
    <source>
        <dbReference type="ARBA" id="ARBA00022670"/>
    </source>
</evidence>
<evidence type="ECO:0000313" key="10">
    <source>
        <dbReference type="Proteomes" id="UP000808337"/>
    </source>
</evidence>
<keyword evidence="2 6" id="KW-0645">Protease</keyword>
<feature type="signal peptide" evidence="7">
    <location>
        <begin position="1"/>
        <end position="21"/>
    </location>
</feature>
<gene>
    <name evidence="9" type="ORF">IPP15_01470</name>
</gene>
<comment type="similarity">
    <text evidence="1 6">Belongs to the peptidase S8 family.</text>
</comment>
<comment type="caution">
    <text evidence="9">The sequence shown here is derived from an EMBL/GenBank/DDBJ whole genome shotgun (WGS) entry which is preliminary data.</text>
</comment>
<organism evidence="9 10">
    <name type="scientific">Candidatus Opimibacter skivensis</name>
    <dbReference type="NCBI Taxonomy" id="2982028"/>
    <lineage>
        <taxon>Bacteria</taxon>
        <taxon>Pseudomonadati</taxon>
        <taxon>Bacteroidota</taxon>
        <taxon>Saprospiria</taxon>
        <taxon>Saprospirales</taxon>
        <taxon>Saprospiraceae</taxon>
        <taxon>Candidatus Opimibacter</taxon>
    </lineage>
</organism>
<feature type="domain" description="Peptidase S8/S53" evidence="8">
    <location>
        <begin position="455"/>
        <end position="602"/>
    </location>
</feature>
<dbReference type="InterPro" id="IPR023828">
    <property type="entry name" value="Peptidase_S8_Ser-AS"/>
</dbReference>
<dbReference type="Pfam" id="PF00082">
    <property type="entry name" value="Peptidase_S8"/>
    <property type="match status" value="2"/>
</dbReference>
<dbReference type="InterPro" id="IPR000209">
    <property type="entry name" value="Peptidase_S8/S53_dom"/>
</dbReference>
<feature type="chain" id="PRO_5038670871" evidence="7">
    <location>
        <begin position="22"/>
        <end position="712"/>
    </location>
</feature>
<dbReference type="PANTHER" id="PTHR43806:SF11">
    <property type="entry name" value="CEREVISIN-RELATED"/>
    <property type="match status" value="1"/>
</dbReference>
<protein>
    <submittedName>
        <fullName evidence="9">S8 family peptidase</fullName>
    </submittedName>
</protein>